<dbReference type="Gene3D" id="2.30.30.1190">
    <property type="match status" value="1"/>
</dbReference>
<dbReference type="InterPro" id="IPR045072">
    <property type="entry name" value="MKRN-like"/>
</dbReference>
<dbReference type="GO" id="GO:0008270">
    <property type="term" value="F:zinc ion binding"/>
    <property type="evidence" value="ECO:0007669"/>
    <property type="project" value="UniProtKB-KW"/>
</dbReference>
<feature type="domain" description="C3H1-type" evidence="9">
    <location>
        <begin position="4"/>
        <end position="31"/>
    </location>
</feature>
<accession>A0A1V9YDA4</accession>
<dbReference type="STRING" id="1202772.A0A1V9YDA4"/>
<evidence type="ECO:0000313" key="10">
    <source>
        <dbReference type="EMBL" id="OQR83667.1"/>
    </source>
</evidence>
<evidence type="ECO:0000256" key="5">
    <source>
        <dbReference type="PROSITE-ProRule" id="PRU00723"/>
    </source>
</evidence>
<dbReference type="InterPro" id="IPR000571">
    <property type="entry name" value="Znf_CCCH"/>
</dbReference>
<evidence type="ECO:0000259" key="9">
    <source>
        <dbReference type="PROSITE" id="PS50103"/>
    </source>
</evidence>
<dbReference type="InterPro" id="IPR017907">
    <property type="entry name" value="Znf_RING_CS"/>
</dbReference>
<evidence type="ECO:0000256" key="7">
    <source>
        <dbReference type="SAM" id="MobiDB-lite"/>
    </source>
</evidence>
<dbReference type="OrthoDB" id="250836at2759"/>
<protein>
    <submittedName>
        <fullName evidence="10">E3 ubiquitin-protein ligase makorin-2 isoform 1</fullName>
    </submittedName>
</protein>
<dbReference type="Pfam" id="PF00642">
    <property type="entry name" value="zf-CCCH"/>
    <property type="match status" value="1"/>
</dbReference>
<gene>
    <name evidence="10" type="ORF">ACHHYP_14422</name>
</gene>
<evidence type="ECO:0000256" key="2">
    <source>
        <dbReference type="ARBA" id="ARBA00022723"/>
    </source>
</evidence>
<keyword evidence="4 5" id="KW-0862">Zinc</keyword>
<evidence type="ECO:0000256" key="3">
    <source>
        <dbReference type="ARBA" id="ARBA00022771"/>
    </source>
</evidence>
<feature type="domain" description="C3H1-type" evidence="9">
    <location>
        <begin position="210"/>
        <end position="237"/>
    </location>
</feature>
<evidence type="ECO:0000313" key="11">
    <source>
        <dbReference type="Proteomes" id="UP000243579"/>
    </source>
</evidence>
<feature type="domain" description="RING-type" evidence="8">
    <location>
        <begin position="258"/>
        <end position="303"/>
    </location>
</feature>
<feature type="region of interest" description="Disordered" evidence="7">
    <location>
        <begin position="71"/>
        <end position="96"/>
    </location>
</feature>
<dbReference type="SMART" id="SM00356">
    <property type="entry name" value="ZnF_C3H1"/>
    <property type="match status" value="4"/>
</dbReference>
<dbReference type="PANTHER" id="PTHR11224">
    <property type="entry name" value="MAKORIN-RELATED"/>
    <property type="match status" value="1"/>
</dbReference>
<keyword evidence="11" id="KW-1185">Reference proteome</keyword>
<dbReference type="InterPro" id="IPR036855">
    <property type="entry name" value="Znf_CCCH_sf"/>
</dbReference>
<keyword evidence="3 5" id="KW-0863">Zinc-finger</keyword>
<dbReference type="PROSITE" id="PS50103">
    <property type="entry name" value="ZF_C3H1"/>
    <property type="match status" value="4"/>
</dbReference>
<evidence type="ECO:0000256" key="1">
    <source>
        <dbReference type="ARBA" id="ARBA00022679"/>
    </source>
</evidence>
<dbReference type="SMART" id="SM00184">
    <property type="entry name" value="RING"/>
    <property type="match status" value="1"/>
</dbReference>
<feature type="zinc finger region" description="C3H1-type" evidence="5">
    <location>
        <begin position="332"/>
        <end position="361"/>
    </location>
</feature>
<dbReference type="AlphaFoldDB" id="A0A1V9YDA4"/>
<organism evidence="10 11">
    <name type="scientific">Achlya hypogyna</name>
    <name type="common">Oomycete</name>
    <name type="synonym">Protoachlya hypogyna</name>
    <dbReference type="NCBI Taxonomy" id="1202772"/>
    <lineage>
        <taxon>Eukaryota</taxon>
        <taxon>Sar</taxon>
        <taxon>Stramenopiles</taxon>
        <taxon>Oomycota</taxon>
        <taxon>Saprolegniomycetes</taxon>
        <taxon>Saprolegniales</taxon>
        <taxon>Achlyaceae</taxon>
        <taxon>Achlya</taxon>
    </lineage>
</organism>
<evidence type="ECO:0000256" key="4">
    <source>
        <dbReference type="ARBA" id="ARBA00022833"/>
    </source>
</evidence>
<name>A0A1V9YDA4_ACHHY</name>
<proteinExistence type="predicted"/>
<dbReference type="InterPro" id="IPR001841">
    <property type="entry name" value="Znf_RING"/>
</dbReference>
<dbReference type="GO" id="GO:0000209">
    <property type="term" value="P:protein polyubiquitination"/>
    <property type="evidence" value="ECO:0007669"/>
    <property type="project" value="InterPro"/>
</dbReference>
<feature type="domain" description="C3H1-type" evidence="9">
    <location>
        <begin position="332"/>
        <end position="361"/>
    </location>
</feature>
<feature type="coiled-coil region" evidence="6">
    <location>
        <begin position="150"/>
        <end position="177"/>
    </location>
</feature>
<keyword evidence="6" id="KW-0175">Coiled coil</keyword>
<dbReference type="PROSITE" id="PS50089">
    <property type="entry name" value="ZF_RING_2"/>
    <property type="match status" value="1"/>
</dbReference>
<dbReference type="GO" id="GO:0061630">
    <property type="term" value="F:ubiquitin protein ligase activity"/>
    <property type="evidence" value="ECO:0007669"/>
    <property type="project" value="InterPro"/>
</dbReference>
<dbReference type="Pfam" id="PF18345">
    <property type="entry name" value="zf_CCCH_4"/>
    <property type="match status" value="1"/>
</dbReference>
<dbReference type="InterPro" id="IPR013083">
    <property type="entry name" value="Znf_RING/FYVE/PHD"/>
</dbReference>
<feature type="zinc finger region" description="C3H1-type" evidence="5">
    <location>
        <begin position="32"/>
        <end position="52"/>
    </location>
</feature>
<dbReference type="SUPFAM" id="SSF57850">
    <property type="entry name" value="RING/U-box"/>
    <property type="match status" value="1"/>
</dbReference>
<dbReference type="PROSITE" id="PS00518">
    <property type="entry name" value="ZF_RING_1"/>
    <property type="match status" value="1"/>
</dbReference>
<keyword evidence="2 5" id="KW-0479">Metal-binding</keyword>
<feature type="zinc finger region" description="C3H1-type" evidence="5">
    <location>
        <begin position="4"/>
        <end position="31"/>
    </location>
</feature>
<dbReference type="Gene3D" id="3.30.40.10">
    <property type="entry name" value="Zinc/RING finger domain, C3HC4 (zinc finger)"/>
    <property type="match status" value="1"/>
</dbReference>
<evidence type="ECO:0000256" key="6">
    <source>
        <dbReference type="SAM" id="Coils"/>
    </source>
</evidence>
<evidence type="ECO:0000259" key="8">
    <source>
        <dbReference type="PROSITE" id="PS50089"/>
    </source>
</evidence>
<dbReference type="PANTHER" id="PTHR11224:SF10">
    <property type="entry name" value="IP09428P-RELATED"/>
    <property type="match status" value="1"/>
</dbReference>
<keyword evidence="1" id="KW-0808">Transferase</keyword>
<feature type="zinc finger region" description="C3H1-type" evidence="5">
    <location>
        <begin position="210"/>
        <end position="237"/>
    </location>
</feature>
<reference evidence="10 11" key="1">
    <citation type="journal article" date="2014" name="Genome Biol. Evol.">
        <title>The secreted proteins of Achlya hypogyna and Thraustotheca clavata identify the ancestral oomycete secretome and reveal gene acquisitions by horizontal gene transfer.</title>
        <authorList>
            <person name="Misner I."/>
            <person name="Blouin N."/>
            <person name="Leonard G."/>
            <person name="Richards T.A."/>
            <person name="Lane C.E."/>
        </authorList>
    </citation>
    <scope>NUCLEOTIDE SEQUENCE [LARGE SCALE GENOMIC DNA]</scope>
    <source>
        <strain evidence="10 11">ATCC 48635</strain>
    </source>
</reference>
<dbReference type="Proteomes" id="UP000243579">
    <property type="component" value="Unassembled WGS sequence"/>
</dbReference>
<sequence length="382" mass="42168">MSSSSRRAVCTFYLQGTCTKGTSCRFAHPPCKFFRDGTCTKGSACRFEHTTASSSTGSRVSAPVVHTIEPSVPKSHASAPKSSLSAPQSSVSAPKSDRIVTGEINGLAFQAELLDPADVSAFVRRDYDEETDYSYVEPESIEESSPYDEYHTYAAAKSKFQAQLDDLERKMAVLTATKSVPIDTEDDTDSDASLHRRVSVEAEYSDIQPAAPPKQCKFHLQGACRFGDACVYSHARGLCPDEGLLMDKELHASQDVECNICMDLILRAGERFGLLPHCYHAFCLKCVRDKDRIAKLRECPVCHADAPFIVPCNRLVSDPARKAKIIADYMANLAQIPCRHFNLGRGKCPFGHGCFYEHRFPDGKLAPRLDDKPPMARRLQSA</sequence>
<feature type="compositionally biased region" description="Low complexity" evidence="7">
    <location>
        <begin position="71"/>
        <end position="94"/>
    </location>
</feature>
<dbReference type="EMBL" id="JNBR01002127">
    <property type="protein sequence ID" value="OQR83667.1"/>
    <property type="molecule type" value="Genomic_DNA"/>
</dbReference>
<comment type="caution">
    <text evidence="10">The sequence shown here is derived from an EMBL/GenBank/DDBJ whole genome shotgun (WGS) entry which is preliminary data.</text>
</comment>
<dbReference type="Pfam" id="PF14608">
    <property type="entry name" value="zf-CCCH_2"/>
    <property type="match status" value="2"/>
</dbReference>
<dbReference type="Gene3D" id="4.10.1000.10">
    <property type="entry name" value="Zinc finger, CCCH-type"/>
    <property type="match status" value="2"/>
</dbReference>
<feature type="domain" description="C3H1-type" evidence="9">
    <location>
        <begin position="32"/>
        <end position="52"/>
    </location>
</feature>
<dbReference type="SUPFAM" id="SSF90229">
    <property type="entry name" value="CCCH zinc finger"/>
    <property type="match status" value="3"/>
</dbReference>